<dbReference type="Proteomes" id="UP000011750">
    <property type="component" value="Chromosome A01"/>
</dbReference>
<accession>M4EZ28</accession>
<reference evidence="1" key="3">
    <citation type="submission" date="2023-03" db="UniProtKB">
        <authorList>
            <consortium name="EnsemblPlants"/>
        </authorList>
    </citation>
    <scope>IDENTIFICATION</scope>
    <source>
        <strain evidence="1">cv. Chiifu-401-42</strain>
    </source>
</reference>
<sequence>MQAALNLSSPCRNRCGRGWSWWQFWRSGETTERRKEERSAFRTGSGHRIWFFLFQIPGAPSTAAARDSVGHLLHHRSTLGGGVKNGEVVRSFGGKGLVLRFSDSVRRKVPCPRSCQPVMCALPWYAVRLYIPAPAVIPRWWSHTPSDVMSCCSGHVSAVKVRLFSTESFRLSGYRSKAVALMKLKQVTKFTIWCRCFCLWAELK</sequence>
<reference evidence="1 2" key="1">
    <citation type="journal article" date="2011" name="Nat. Genet.">
        <title>The genome of the mesopolyploid crop species Brassica rapa.</title>
        <authorList>
            <consortium name="Brassica rapa Genome Sequencing Project Consortium"/>
            <person name="Wang X."/>
            <person name="Wang H."/>
            <person name="Wang J."/>
            <person name="Sun R."/>
            <person name="Wu J."/>
            <person name="Liu S."/>
            <person name="Bai Y."/>
            <person name="Mun J.H."/>
            <person name="Bancroft I."/>
            <person name="Cheng F."/>
            <person name="Huang S."/>
            <person name="Li X."/>
            <person name="Hua W."/>
            <person name="Wang J."/>
            <person name="Wang X."/>
            <person name="Freeling M."/>
            <person name="Pires J.C."/>
            <person name="Paterson A.H."/>
            <person name="Chalhoub B."/>
            <person name="Wang B."/>
            <person name="Hayward A."/>
            <person name="Sharpe A.G."/>
            <person name="Park B.S."/>
            <person name="Weisshaar B."/>
            <person name="Liu B."/>
            <person name="Li B."/>
            <person name="Liu B."/>
            <person name="Tong C."/>
            <person name="Song C."/>
            <person name="Duran C."/>
            <person name="Peng C."/>
            <person name="Geng C."/>
            <person name="Koh C."/>
            <person name="Lin C."/>
            <person name="Edwards D."/>
            <person name="Mu D."/>
            <person name="Shen D."/>
            <person name="Soumpourou E."/>
            <person name="Li F."/>
            <person name="Fraser F."/>
            <person name="Conant G."/>
            <person name="Lassalle G."/>
            <person name="King G.J."/>
            <person name="Bonnema G."/>
            <person name="Tang H."/>
            <person name="Wang H."/>
            <person name="Belcram H."/>
            <person name="Zhou H."/>
            <person name="Hirakawa H."/>
            <person name="Abe H."/>
            <person name="Guo H."/>
            <person name="Wang H."/>
            <person name="Jin H."/>
            <person name="Parkin I.A."/>
            <person name="Batley J."/>
            <person name="Kim J.S."/>
            <person name="Just J."/>
            <person name="Li J."/>
            <person name="Xu J."/>
            <person name="Deng J."/>
            <person name="Kim J.A."/>
            <person name="Li J."/>
            <person name="Yu J."/>
            <person name="Meng J."/>
            <person name="Wang J."/>
            <person name="Min J."/>
            <person name="Poulain J."/>
            <person name="Wang J."/>
            <person name="Hatakeyama K."/>
            <person name="Wu K."/>
            <person name="Wang L."/>
            <person name="Fang L."/>
            <person name="Trick M."/>
            <person name="Links M.G."/>
            <person name="Zhao M."/>
            <person name="Jin M."/>
            <person name="Ramchiary N."/>
            <person name="Drou N."/>
            <person name="Berkman P.J."/>
            <person name="Cai Q."/>
            <person name="Huang Q."/>
            <person name="Li R."/>
            <person name="Tabata S."/>
            <person name="Cheng S."/>
            <person name="Zhang S."/>
            <person name="Zhang S."/>
            <person name="Huang S."/>
            <person name="Sato S."/>
            <person name="Sun S."/>
            <person name="Kwon S.J."/>
            <person name="Choi S.R."/>
            <person name="Lee T.H."/>
            <person name="Fan W."/>
            <person name="Zhao X."/>
            <person name="Tan X."/>
            <person name="Xu X."/>
            <person name="Wang Y."/>
            <person name="Qiu Y."/>
            <person name="Yin Y."/>
            <person name="Li Y."/>
            <person name="Du Y."/>
            <person name="Liao Y."/>
            <person name="Lim Y."/>
            <person name="Narusaka Y."/>
            <person name="Wang Y."/>
            <person name="Wang Z."/>
            <person name="Li Z."/>
            <person name="Wang Z."/>
            <person name="Xiong Z."/>
            <person name="Zhang Z."/>
        </authorList>
    </citation>
    <scope>NUCLEOTIDE SEQUENCE [LARGE SCALE GENOMIC DNA]</scope>
    <source>
        <strain evidence="1 2">cv. Chiifu-401-42</strain>
    </source>
</reference>
<evidence type="ECO:0000313" key="1">
    <source>
        <dbReference type="EnsemblPlants" id="Bra034071.1-P"/>
    </source>
</evidence>
<dbReference type="InParanoid" id="M4EZ28"/>
<proteinExistence type="predicted"/>
<dbReference type="AlphaFoldDB" id="M4EZ28"/>
<evidence type="ECO:0000313" key="2">
    <source>
        <dbReference type="Proteomes" id="UP000011750"/>
    </source>
</evidence>
<dbReference type="EnsemblPlants" id="Bra034071.1">
    <property type="protein sequence ID" value="Bra034071.1-P"/>
    <property type="gene ID" value="Bra034071"/>
</dbReference>
<reference evidence="1 2" key="2">
    <citation type="journal article" date="2018" name="Hortic Res">
        <title>Improved Brassica rapa reference genome by single-molecule sequencing and chromosome conformation capture technologies.</title>
        <authorList>
            <person name="Zhang L."/>
            <person name="Cai X."/>
            <person name="Wu J."/>
            <person name="Liu M."/>
            <person name="Grob S."/>
            <person name="Cheng F."/>
            <person name="Liang J."/>
            <person name="Cai C."/>
            <person name="Liu Z."/>
            <person name="Liu B."/>
            <person name="Wang F."/>
            <person name="Li S."/>
            <person name="Liu F."/>
            <person name="Li X."/>
            <person name="Cheng L."/>
            <person name="Yang W."/>
            <person name="Li M.H."/>
            <person name="Grossniklaus U."/>
            <person name="Zheng H."/>
            <person name="Wang X."/>
        </authorList>
    </citation>
    <scope>NUCLEOTIDE SEQUENCE [LARGE SCALE GENOMIC DNA]</scope>
    <source>
        <strain evidence="1 2">cv. Chiifu-401-42</strain>
    </source>
</reference>
<dbReference type="Gramene" id="Bra034071.1">
    <property type="protein sequence ID" value="Bra034071.1-P"/>
    <property type="gene ID" value="Bra034071"/>
</dbReference>
<name>M4EZ28_BRACM</name>
<organism evidence="1 2">
    <name type="scientific">Brassica campestris</name>
    <name type="common">Field mustard</name>
    <dbReference type="NCBI Taxonomy" id="3711"/>
    <lineage>
        <taxon>Eukaryota</taxon>
        <taxon>Viridiplantae</taxon>
        <taxon>Streptophyta</taxon>
        <taxon>Embryophyta</taxon>
        <taxon>Tracheophyta</taxon>
        <taxon>Spermatophyta</taxon>
        <taxon>Magnoliopsida</taxon>
        <taxon>eudicotyledons</taxon>
        <taxon>Gunneridae</taxon>
        <taxon>Pentapetalae</taxon>
        <taxon>rosids</taxon>
        <taxon>malvids</taxon>
        <taxon>Brassicales</taxon>
        <taxon>Brassicaceae</taxon>
        <taxon>Brassiceae</taxon>
        <taxon>Brassica</taxon>
    </lineage>
</organism>
<protein>
    <submittedName>
        <fullName evidence="1">Uncharacterized protein</fullName>
    </submittedName>
</protein>
<keyword evidence="2" id="KW-1185">Reference proteome</keyword>
<dbReference type="HOGENOM" id="CLU_1344939_0_0_1"/>